<keyword evidence="2" id="KW-1133">Transmembrane helix</keyword>
<evidence type="ECO:0000313" key="4">
    <source>
        <dbReference type="Proteomes" id="UP001254813"/>
    </source>
</evidence>
<evidence type="ECO:0000256" key="1">
    <source>
        <dbReference type="SAM" id="MobiDB-lite"/>
    </source>
</evidence>
<evidence type="ECO:0000313" key="3">
    <source>
        <dbReference type="EMBL" id="MDS0295762.1"/>
    </source>
</evidence>
<keyword evidence="2" id="KW-0472">Membrane</keyword>
<keyword evidence="2" id="KW-0812">Transmembrane</keyword>
<feature type="compositionally biased region" description="Polar residues" evidence="1">
    <location>
        <begin position="37"/>
        <end position="46"/>
    </location>
</feature>
<accession>A0ABU2G4P4</accession>
<proteinExistence type="predicted"/>
<evidence type="ECO:0000256" key="2">
    <source>
        <dbReference type="SAM" id="Phobius"/>
    </source>
</evidence>
<feature type="region of interest" description="Disordered" evidence="1">
    <location>
        <begin position="219"/>
        <end position="256"/>
    </location>
</feature>
<keyword evidence="4" id="KW-1185">Reference proteome</keyword>
<sequence length="256" mass="28085">MMSEENEDTRRGILRSVVTSGMVLMGVAGASFPASAGTKTDQQTTPEGDGEPEFRCSYVDLSAVSSGSDALVAFTDGTFVNATDGFPTTLGSEGRVVDFVEIDGTRYENPNTDCDVGSKAVTFTRRSVTVRRREFVRDWGNEPPEGLFDVVLYFADGTRERREQPSDATDTFRGTGTNGGKTLVAFRLNHAAFRTTHFWPNPRIEDPTDVDLDGLINAEEELRRTDPTDTDTDDDGWSDLSELNRGYDPLDPDSTP</sequence>
<organism evidence="3 4">
    <name type="scientific">Halogeometricum luteum</name>
    <dbReference type="NCBI Taxonomy" id="2950537"/>
    <lineage>
        <taxon>Archaea</taxon>
        <taxon>Methanobacteriati</taxon>
        <taxon>Methanobacteriota</taxon>
        <taxon>Stenosarchaea group</taxon>
        <taxon>Halobacteria</taxon>
        <taxon>Halobacteriales</taxon>
        <taxon>Haloferacaceae</taxon>
        <taxon>Halogeometricum</taxon>
    </lineage>
</organism>
<gene>
    <name evidence="3" type="ORF">NDI79_16430</name>
</gene>
<name>A0ABU2G4P4_9EURY</name>
<protein>
    <submittedName>
        <fullName evidence="3">Uncharacterized protein</fullName>
    </submittedName>
</protein>
<feature type="compositionally biased region" description="Acidic residues" evidence="1">
    <location>
        <begin position="228"/>
        <end position="237"/>
    </location>
</feature>
<dbReference type="EMBL" id="JAMQOQ010000004">
    <property type="protein sequence ID" value="MDS0295762.1"/>
    <property type="molecule type" value="Genomic_DNA"/>
</dbReference>
<dbReference type="Proteomes" id="UP001254813">
    <property type="component" value="Unassembled WGS sequence"/>
</dbReference>
<reference evidence="3 4" key="1">
    <citation type="submission" date="2022-06" db="EMBL/GenBank/DDBJ databases">
        <title>Halogeometricum sp. a new haloarchaeum isolate from saline soil.</title>
        <authorList>
            <person name="Strakova D."/>
            <person name="Galisteo C."/>
            <person name="Sanchez-Porro C."/>
            <person name="Ventosa A."/>
        </authorList>
    </citation>
    <scope>NUCLEOTIDE SEQUENCE [LARGE SCALE GENOMIC DNA]</scope>
    <source>
        <strain evidence="4">S3BR25-2</strain>
    </source>
</reference>
<feature type="transmembrane region" description="Helical" evidence="2">
    <location>
        <begin position="12"/>
        <end position="32"/>
    </location>
</feature>
<comment type="caution">
    <text evidence="3">The sequence shown here is derived from an EMBL/GenBank/DDBJ whole genome shotgun (WGS) entry which is preliminary data.</text>
</comment>
<dbReference type="RefSeq" id="WP_310929719.1">
    <property type="nucleotide sequence ID" value="NZ_JAMQOQ010000004.1"/>
</dbReference>
<feature type="region of interest" description="Disordered" evidence="1">
    <location>
        <begin position="33"/>
        <end position="53"/>
    </location>
</feature>